<dbReference type="GO" id="GO:0009279">
    <property type="term" value="C:cell outer membrane"/>
    <property type="evidence" value="ECO:0007669"/>
    <property type="project" value="TreeGrafter"/>
</dbReference>
<comment type="function">
    <text evidence="4">Involved in the assembly of lipopolysaccharide (LPS). Required for the translocation of LPS from the inner membrane to the outer membrane. May form a bridge between the inner membrane and the outer membrane, via interactions with LptC and LptD, thereby facilitating LPS transfer across the periplasm.</text>
</comment>
<keyword evidence="8" id="KW-1185">Reference proteome</keyword>
<evidence type="ECO:0000313" key="7">
    <source>
        <dbReference type="EMBL" id="ANF57511.1"/>
    </source>
</evidence>
<dbReference type="Proteomes" id="UP000077875">
    <property type="component" value="Chromosome"/>
</dbReference>
<dbReference type="NCBIfam" id="TIGR03002">
    <property type="entry name" value="outer_YhbN_LptA"/>
    <property type="match status" value="1"/>
</dbReference>
<evidence type="ECO:0000313" key="8">
    <source>
        <dbReference type="Proteomes" id="UP000077875"/>
    </source>
</evidence>
<evidence type="ECO:0000256" key="5">
    <source>
        <dbReference type="SAM" id="MobiDB-lite"/>
    </source>
</evidence>
<protein>
    <recommendedName>
        <fullName evidence="4">Lipopolysaccharide export system protein LptA</fullName>
    </recommendedName>
</protein>
<dbReference type="GO" id="GO:0030288">
    <property type="term" value="C:outer membrane-bounded periplasmic space"/>
    <property type="evidence" value="ECO:0007669"/>
    <property type="project" value="TreeGrafter"/>
</dbReference>
<evidence type="ECO:0000256" key="1">
    <source>
        <dbReference type="ARBA" id="ARBA00022448"/>
    </source>
</evidence>
<dbReference type="PANTHER" id="PTHR36504">
    <property type="entry name" value="LIPOPOLYSACCHARIDE EXPORT SYSTEM PROTEIN LPTA"/>
    <property type="match status" value="1"/>
</dbReference>
<feature type="compositionally biased region" description="Polar residues" evidence="5">
    <location>
        <begin position="172"/>
        <end position="181"/>
    </location>
</feature>
<dbReference type="STRING" id="376489.A5892_08575"/>
<proteinExistence type="inferred from homology"/>
<name>A0A172YE15_9GAMM</name>
<dbReference type="GO" id="GO:0015920">
    <property type="term" value="P:lipopolysaccharide transport"/>
    <property type="evidence" value="ECO:0007669"/>
    <property type="project" value="UniProtKB-UniRule"/>
</dbReference>
<dbReference type="GO" id="GO:0017089">
    <property type="term" value="F:glycolipid transfer activity"/>
    <property type="evidence" value="ECO:0007669"/>
    <property type="project" value="TreeGrafter"/>
</dbReference>
<dbReference type="InterPro" id="IPR005653">
    <property type="entry name" value="OstA-like_N"/>
</dbReference>
<dbReference type="InterPro" id="IPR014340">
    <property type="entry name" value="LptA"/>
</dbReference>
<evidence type="ECO:0000256" key="4">
    <source>
        <dbReference type="HAMAP-Rule" id="MF_01914"/>
    </source>
</evidence>
<feature type="region of interest" description="Disordered" evidence="5">
    <location>
        <begin position="155"/>
        <end position="181"/>
    </location>
</feature>
<dbReference type="PANTHER" id="PTHR36504:SF1">
    <property type="entry name" value="LIPOPOLYSACCHARIDE EXPORT SYSTEM PROTEIN LPTA"/>
    <property type="match status" value="1"/>
</dbReference>
<keyword evidence="2 4" id="KW-0732">Signal</keyword>
<organism evidence="7 8">
    <name type="scientific">Halotalea alkalilenta</name>
    <dbReference type="NCBI Taxonomy" id="376489"/>
    <lineage>
        <taxon>Bacteria</taxon>
        <taxon>Pseudomonadati</taxon>
        <taxon>Pseudomonadota</taxon>
        <taxon>Gammaproteobacteria</taxon>
        <taxon>Oceanospirillales</taxon>
        <taxon>Halomonadaceae</taxon>
        <taxon>Halotalea</taxon>
    </lineage>
</organism>
<evidence type="ECO:0000256" key="3">
    <source>
        <dbReference type="ARBA" id="ARBA00022764"/>
    </source>
</evidence>
<gene>
    <name evidence="4" type="primary">lptA</name>
    <name evidence="7" type="ORF">A5892_08575</name>
</gene>
<dbReference type="Gene3D" id="2.60.450.10">
    <property type="entry name" value="Lipopolysaccharide (LPS) transport protein A like domain"/>
    <property type="match status" value="1"/>
</dbReference>
<sequence precursor="true">MTPRRLIPTLPAATALLAMLLAGPVLALESDAQQPIHISADQLTIDDQAGTAVYTGTVHVEQGSLKLDAQRVELQRGASGGLSTMRATGTSGQRAYIEQQPSPQESLVRGWGDTLIYHAGERRVEMLGNAELHRGGDTFTGAYVEYFLDSRQVNARGGQQSQGGEAGGRVNMTLTPEGGSN</sequence>
<keyword evidence="3 4" id="KW-0574">Periplasm</keyword>
<dbReference type="GO" id="GO:0001530">
    <property type="term" value="F:lipopolysaccharide binding"/>
    <property type="evidence" value="ECO:0007669"/>
    <property type="project" value="InterPro"/>
</dbReference>
<feature type="region of interest" description="Disordered" evidence="5">
    <location>
        <begin position="79"/>
        <end position="101"/>
    </location>
</feature>
<dbReference type="AlphaFoldDB" id="A0A172YE15"/>
<dbReference type="HAMAP" id="MF_01914">
    <property type="entry name" value="LPS_assembly_LptA"/>
    <property type="match status" value="1"/>
</dbReference>
<feature type="compositionally biased region" description="Polar residues" evidence="5">
    <location>
        <begin position="81"/>
        <end position="101"/>
    </location>
</feature>
<dbReference type="GO" id="GO:0043165">
    <property type="term" value="P:Gram-negative-bacterium-type cell outer membrane assembly"/>
    <property type="evidence" value="ECO:0007669"/>
    <property type="project" value="UniProtKB-UniRule"/>
</dbReference>
<dbReference type="EMBL" id="CP015243">
    <property type="protein sequence ID" value="ANF57511.1"/>
    <property type="molecule type" value="Genomic_DNA"/>
</dbReference>
<dbReference type="RefSeq" id="WP_064122457.1">
    <property type="nucleotide sequence ID" value="NZ_CP015243.1"/>
</dbReference>
<comment type="subcellular location">
    <subcellularLocation>
        <location evidence="4">Periplasm</location>
    </subcellularLocation>
</comment>
<dbReference type="KEGG" id="haa:A5892_08575"/>
<evidence type="ECO:0000256" key="2">
    <source>
        <dbReference type="ARBA" id="ARBA00022729"/>
    </source>
</evidence>
<reference evidence="7 8" key="1">
    <citation type="submission" date="2016-04" db="EMBL/GenBank/DDBJ databases">
        <title>Complete Genome Sequence of Halotalea alkalilenta IHB B 13600.</title>
        <authorList>
            <person name="Swarnkar M.K."/>
            <person name="Sharma A."/>
            <person name="Kaushal K."/>
            <person name="Soni R."/>
            <person name="Rana S."/>
            <person name="Singh A.K."/>
            <person name="Gulati A."/>
        </authorList>
    </citation>
    <scope>NUCLEOTIDE SEQUENCE [LARGE SCALE GENOMIC DNA]</scope>
    <source>
        <strain evidence="7 8">IHB B 13600</strain>
    </source>
</reference>
<feature type="chain" id="PRO_5009001685" description="Lipopolysaccharide export system protein LptA" evidence="4">
    <location>
        <begin position="28"/>
        <end position="181"/>
    </location>
</feature>
<comment type="similarity">
    <text evidence="4">Belongs to the LptA family.</text>
</comment>
<dbReference type="InterPro" id="IPR052037">
    <property type="entry name" value="LPS_export_LptA"/>
</dbReference>
<feature type="signal peptide" evidence="4">
    <location>
        <begin position="1"/>
        <end position="27"/>
    </location>
</feature>
<keyword evidence="1 4" id="KW-0813">Transport</keyword>
<dbReference type="Pfam" id="PF03968">
    <property type="entry name" value="LptD_N"/>
    <property type="match status" value="1"/>
</dbReference>
<accession>A0A172YE15</accession>
<comment type="subunit">
    <text evidence="4">Component of the lipopolysaccharide transport and assembly complex.</text>
</comment>
<feature type="domain" description="Organic solvent tolerance-like N-terminal" evidence="6">
    <location>
        <begin position="37"/>
        <end position="150"/>
    </location>
</feature>
<evidence type="ECO:0000259" key="6">
    <source>
        <dbReference type="Pfam" id="PF03968"/>
    </source>
</evidence>